<dbReference type="EMBL" id="ML978122">
    <property type="protein sequence ID" value="KAF2102457.1"/>
    <property type="molecule type" value="Genomic_DNA"/>
</dbReference>
<dbReference type="CDD" id="cd00052">
    <property type="entry name" value="EH"/>
    <property type="match status" value="1"/>
</dbReference>
<comment type="caution">
    <text evidence="3">The sequence shown here is derived from an EMBL/GenBank/DDBJ whole genome shotgun (WGS) entry which is preliminary data.</text>
</comment>
<feature type="compositionally biased region" description="Basic residues" evidence="1">
    <location>
        <begin position="291"/>
        <end position="306"/>
    </location>
</feature>
<dbReference type="OrthoDB" id="10045710at2759"/>
<feature type="compositionally biased region" description="Basic and acidic residues" evidence="1">
    <location>
        <begin position="277"/>
        <end position="290"/>
    </location>
</feature>
<reference evidence="3" key="1">
    <citation type="journal article" date="2020" name="Stud. Mycol.">
        <title>101 Dothideomycetes genomes: a test case for predicting lifestyles and emergence of pathogens.</title>
        <authorList>
            <person name="Haridas S."/>
            <person name="Albert R."/>
            <person name="Binder M."/>
            <person name="Bloem J."/>
            <person name="Labutti K."/>
            <person name="Salamov A."/>
            <person name="Andreopoulos B."/>
            <person name="Baker S."/>
            <person name="Barry K."/>
            <person name="Bills G."/>
            <person name="Bluhm B."/>
            <person name="Cannon C."/>
            <person name="Castanera R."/>
            <person name="Culley D."/>
            <person name="Daum C."/>
            <person name="Ezra D."/>
            <person name="Gonzalez J."/>
            <person name="Henrissat B."/>
            <person name="Kuo A."/>
            <person name="Liang C."/>
            <person name="Lipzen A."/>
            <person name="Lutzoni F."/>
            <person name="Magnuson J."/>
            <person name="Mondo S."/>
            <person name="Nolan M."/>
            <person name="Ohm R."/>
            <person name="Pangilinan J."/>
            <person name="Park H.-J."/>
            <person name="Ramirez L."/>
            <person name="Alfaro M."/>
            <person name="Sun H."/>
            <person name="Tritt A."/>
            <person name="Yoshinaga Y."/>
            <person name="Zwiers L.-H."/>
            <person name="Turgeon B."/>
            <person name="Goodwin S."/>
            <person name="Spatafora J."/>
            <person name="Crous P."/>
            <person name="Grigoriev I."/>
        </authorList>
    </citation>
    <scope>NUCLEOTIDE SEQUENCE</scope>
    <source>
        <strain evidence="3">CBS 133067</strain>
    </source>
</reference>
<dbReference type="SMART" id="SM00027">
    <property type="entry name" value="EH"/>
    <property type="match status" value="1"/>
</dbReference>
<evidence type="ECO:0000259" key="2">
    <source>
        <dbReference type="PROSITE" id="PS50031"/>
    </source>
</evidence>
<dbReference type="AlphaFoldDB" id="A0A9P4IMF4"/>
<dbReference type="GO" id="GO:0005886">
    <property type="term" value="C:plasma membrane"/>
    <property type="evidence" value="ECO:0007669"/>
    <property type="project" value="TreeGrafter"/>
</dbReference>
<dbReference type="Gene3D" id="1.10.238.10">
    <property type="entry name" value="EF-hand"/>
    <property type="match status" value="1"/>
</dbReference>
<feature type="compositionally biased region" description="Polar residues" evidence="1">
    <location>
        <begin position="32"/>
        <end position="43"/>
    </location>
</feature>
<feature type="compositionally biased region" description="Polar residues" evidence="1">
    <location>
        <begin position="109"/>
        <end position="122"/>
    </location>
</feature>
<evidence type="ECO:0000313" key="4">
    <source>
        <dbReference type="Proteomes" id="UP000799772"/>
    </source>
</evidence>
<keyword evidence="4" id="KW-1185">Reference proteome</keyword>
<feature type="domain" description="EH" evidence="2">
    <location>
        <begin position="323"/>
        <end position="425"/>
    </location>
</feature>
<feature type="region of interest" description="Disordered" evidence="1">
    <location>
        <begin position="1"/>
        <end position="202"/>
    </location>
</feature>
<evidence type="ECO:0000256" key="1">
    <source>
        <dbReference type="SAM" id="MobiDB-lite"/>
    </source>
</evidence>
<dbReference type="GO" id="GO:0005737">
    <property type="term" value="C:cytoplasm"/>
    <property type="evidence" value="ECO:0007669"/>
    <property type="project" value="TreeGrafter"/>
</dbReference>
<dbReference type="PANTHER" id="PTHR11216:SF174">
    <property type="entry name" value="GH06923P"/>
    <property type="match status" value="1"/>
</dbReference>
<evidence type="ECO:0000313" key="3">
    <source>
        <dbReference type="EMBL" id="KAF2102457.1"/>
    </source>
</evidence>
<feature type="compositionally biased region" description="Polar residues" evidence="1">
    <location>
        <begin position="166"/>
        <end position="197"/>
    </location>
</feature>
<dbReference type="Proteomes" id="UP000799772">
    <property type="component" value="Unassembled WGS sequence"/>
</dbReference>
<proteinExistence type="predicted"/>
<dbReference type="InterPro" id="IPR000261">
    <property type="entry name" value="EH_dom"/>
</dbReference>
<sequence length="435" mass="48858">MEDARTRRPHLEHKTTDDTPIPPTNTLVKLFEQNNQGQISGRSQPPKARRPPPVAPKPTVPEPSSAAKQPSVDHVQRTAEPQLGAKISRPDAPPSRGRPLSRDGDHQPRPSTATKHPVTQASKEAPELKAKPDLPAPRRAARKSTQDDEPMKSSPRPIPPQRQVRKSASNISLPETGNRTTLGLSPPTQYQKQSLPQISPHITGDSLANAIVGAHLASSRNHSPTRSSTATPLPPLPRRDPRNHHHHEYNPLNRLRSRSPSPTKSPERKPVQLRTTLRKDATSSSEEGRGKHGRGRKHIWRKHPNKHHEGDRKRWRDSITERERKRYEGVWAANKGLYIQPSQSTASLDDQADDVLDLVVREIWSRSRLPAAVLAEIWDLVDRRGEGRLNREQFVVGMWLVDQSLKGRKVPRSVMESVWASVRLAGVKLKKKNFQ</sequence>
<gene>
    <name evidence="3" type="ORF">NA57DRAFT_33341</name>
</gene>
<protein>
    <recommendedName>
        <fullName evidence="2">EH domain-containing protein</fullName>
    </recommendedName>
</protein>
<feature type="compositionally biased region" description="Pro residues" evidence="1">
    <location>
        <begin position="51"/>
        <end position="61"/>
    </location>
</feature>
<name>A0A9P4IMF4_9PEZI</name>
<dbReference type="InterPro" id="IPR011992">
    <property type="entry name" value="EF-hand-dom_pair"/>
</dbReference>
<organism evidence="3 4">
    <name type="scientific">Rhizodiscina lignyota</name>
    <dbReference type="NCBI Taxonomy" id="1504668"/>
    <lineage>
        <taxon>Eukaryota</taxon>
        <taxon>Fungi</taxon>
        <taxon>Dikarya</taxon>
        <taxon>Ascomycota</taxon>
        <taxon>Pezizomycotina</taxon>
        <taxon>Dothideomycetes</taxon>
        <taxon>Pleosporomycetidae</taxon>
        <taxon>Aulographales</taxon>
        <taxon>Rhizodiscinaceae</taxon>
        <taxon>Rhizodiscina</taxon>
    </lineage>
</organism>
<dbReference type="PANTHER" id="PTHR11216">
    <property type="entry name" value="EH DOMAIN"/>
    <property type="match status" value="1"/>
</dbReference>
<dbReference type="SUPFAM" id="SSF47473">
    <property type="entry name" value="EF-hand"/>
    <property type="match status" value="1"/>
</dbReference>
<feature type="region of interest" description="Disordered" evidence="1">
    <location>
        <begin position="217"/>
        <end position="315"/>
    </location>
</feature>
<dbReference type="PROSITE" id="PS50031">
    <property type="entry name" value="EH"/>
    <property type="match status" value="1"/>
</dbReference>
<accession>A0A9P4IMF4</accession>
<dbReference type="Pfam" id="PF12763">
    <property type="entry name" value="EH"/>
    <property type="match status" value="1"/>
</dbReference>